<proteinExistence type="inferred from homology"/>
<comment type="similarity">
    <text evidence="2">Belongs to the complex I subunit 6 family.</text>
</comment>
<keyword evidence="10 16" id="KW-1133">Transmembrane helix</keyword>
<evidence type="ECO:0000256" key="2">
    <source>
        <dbReference type="ARBA" id="ARBA00005698"/>
    </source>
</evidence>
<feature type="transmembrane region" description="Helical" evidence="16">
    <location>
        <begin position="82"/>
        <end position="101"/>
    </location>
</feature>
<geneLocation type="mitochondrion" evidence="18"/>
<evidence type="ECO:0000256" key="10">
    <source>
        <dbReference type="ARBA" id="ARBA00022989"/>
    </source>
</evidence>
<comment type="subcellular location">
    <subcellularLocation>
        <location evidence="1">Mitochondrion membrane</location>
        <topology evidence="1">Multi-pass membrane protein</topology>
    </subcellularLocation>
</comment>
<accession>A0A0A0VAJ2</accession>
<feature type="chain" id="PRO_5001970807" description="NADH-ubiquinone oxidoreductase chain 6" evidence="17">
    <location>
        <begin position="22"/>
        <end position="167"/>
    </location>
</feature>
<evidence type="ECO:0000256" key="4">
    <source>
        <dbReference type="ARBA" id="ARBA00021095"/>
    </source>
</evidence>
<evidence type="ECO:0000256" key="13">
    <source>
        <dbReference type="ARBA" id="ARBA00023136"/>
    </source>
</evidence>
<reference evidence="18" key="1">
    <citation type="journal article" date="2014" name="Nucleic Acids Res.">
        <title>Multiplex sequencing of pooled mitochondrial genomes-a crucial step toward biodiversity analysis using mito-metagenomics.</title>
        <authorList>
            <person name="Tang M."/>
            <person name="Tan M."/>
            <person name="Meng G."/>
            <person name="Yang S."/>
            <person name="Su X."/>
            <person name="Liu S."/>
            <person name="Song W."/>
            <person name="Li Y."/>
            <person name="Wu Q."/>
            <person name="Zhang A."/>
            <person name="Zhou X."/>
        </authorList>
    </citation>
    <scope>NUCLEOTIDE SEQUENCE</scope>
</reference>
<evidence type="ECO:0000256" key="7">
    <source>
        <dbReference type="ARBA" id="ARBA00022692"/>
    </source>
</evidence>
<dbReference type="GO" id="GO:0031966">
    <property type="term" value="C:mitochondrial membrane"/>
    <property type="evidence" value="ECO:0007669"/>
    <property type="project" value="UniProtKB-SubCell"/>
</dbReference>
<keyword evidence="13 16" id="KW-0472">Membrane</keyword>
<evidence type="ECO:0000313" key="18">
    <source>
        <dbReference type="EMBL" id="AIW64837.1"/>
    </source>
</evidence>
<dbReference type="EC" id="7.1.1.2" evidence="3"/>
<evidence type="ECO:0000256" key="14">
    <source>
        <dbReference type="ARBA" id="ARBA00031019"/>
    </source>
</evidence>
<keyword evidence="5" id="KW-0813">Transport</keyword>
<organism evidence="18">
    <name type="scientific">Hydrobasileus croceus</name>
    <dbReference type="NCBI Taxonomy" id="1168636"/>
    <lineage>
        <taxon>Eukaryota</taxon>
        <taxon>Metazoa</taxon>
        <taxon>Ecdysozoa</taxon>
        <taxon>Arthropoda</taxon>
        <taxon>Hexapoda</taxon>
        <taxon>Insecta</taxon>
        <taxon>Pterygota</taxon>
        <taxon>Palaeoptera</taxon>
        <taxon>Odonata</taxon>
        <taxon>Epiprocta</taxon>
        <taxon>Anisoptera</taxon>
        <taxon>Libelluloidea</taxon>
        <taxon>Libellulidae</taxon>
        <taxon>Hydrobasileus</taxon>
    </lineage>
</organism>
<feature type="signal peptide" evidence="17">
    <location>
        <begin position="1"/>
        <end position="21"/>
    </location>
</feature>
<evidence type="ECO:0000256" key="17">
    <source>
        <dbReference type="SAM" id="SignalP"/>
    </source>
</evidence>
<dbReference type="AlphaFoldDB" id="A0A0A0VAJ2"/>
<keyword evidence="8" id="KW-1278">Translocase</keyword>
<dbReference type="EMBL" id="KM244659">
    <property type="protein sequence ID" value="AIW64837.1"/>
    <property type="molecule type" value="Genomic_DNA"/>
</dbReference>
<keyword evidence="9" id="KW-0249">Electron transport</keyword>
<evidence type="ECO:0000256" key="6">
    <source>
        <dbReference type="ARBA" id="ARBA00022660"/>
    </source>
</evidence>
<dbReference type="CTD" id="4541"/>
<evidence type="ECO:0000256" key="12">
    <source>
        <dbReference type="ARBA" id="ARBA00023128"/>
    </source>
</evidence>
<evidence type="ECO:0000256" key="5">
    <source>
        <dbReference type="ARBA" id="ARBA00022448"/>
    </source>
</evidence>
<sequence>MSQIMFMVMMIMNSFLFSAMSHPMNMGITLLMQTLLMCAMTCLMSYSSWFSYILFLVFIGGMLVLFIYMTSIASNEMFKKSLYFLTIMSMMLMMVMLMIMMSDPMMTMMSINEDFMMDMYKYKTTMNSLYNNPASLVTIFMVLYLFFTLIIIVYITKYNKGPLRPMN</sequence>
<dbReference type="PANTHER" id="PTHR11435:SF1">
    <property type="entry name" value="NADH-UBIQUINONE OXIDOREDUCTASE CHAIN 6"/>
    <property type="match status" value="1"/>
</dbReference>
<dbReference type="RefSeq" id="YP_009110143.1">
    <property type="nucleotide sequence ID" value="NC_025758.1"/>
</dbReference>
<keyword evidence="6" id="KW-0679">Respiratory chain</keyword>
<feature type="transmembrane region" description="Helical" evidence="16">
    <location>
        <begin position="49"/>
        <end position="70"/>
    </location>
</feature>
<dbReference type="GO" id="GO:0008137">
    <property type="term" value="F:NADH dehydrogenase (ubiquinone) activity"/>
    <property type="evidence" value="ECO:0007669"/>
    <property type="project" value="UniProtKB-EC"/>
</dbReference>
<dbReference type="InterPro" id="IPR050269">
    <property type="entry name" value="ComplexI_Subunit6"/>
</dbReference>
<evidence type="ECO:0000256" key="8">
    <source>
        <dbReference type="ARBA" id="ARBA00022967"/>
    </source>
</evidence>
<keyword evidence="12 18" id="KW-0496">Mitochondrion</keyword>
<keyword evidence="7 16" id="KW-0812">Transmembrane</keyword>
<evidence type="ECO:0000256" key="15">
    <source>
        <dbReference type="ARBA" id="ARBA00049551"/>
    </source>
</evidence>
<gene>
    <name evidence="18" type="primary">ND6</name>
</gene>
<evidence type="ECO:0000256" key="9">
    <source>
        <dbReference type="ARBA" id="ARBA00022982"/>
    </source>
</evidence>
<dbReference type="GeneID" id="22283155"/>
<feature type="transmembrane region" description="Helical" evidence="16">
    <location>
        <begin position="134"/>
        <end position="156"/>
    </location>
</feature>
<comment type="catalytic activity">
    <reaction evidence="15">
        <text>a ubiquinone + NADH + 5 H(+)(in) = a ubiquinol + NAD(+) + 4 H(+)(out)</text>
        <dbReference type="Rhea" id="RHEA:29091"/>
        <dbReference type="Rhea" id="RHEA-COMP:9565"/>
        <dbReference type="Rhea" id="RHEA-COMP:9566"/>
        <dbReference type="ChEBI" id="CHEBI:15378"/>
        <dbReference type="ChEBI" id="CHEBI:16389"/>
        <dbReference type="ChEBI" id="CHEBI:17976"/>
        <dbReference type="ChEBI" id="CHEBI:57540"/>
        <dbReference type="ChEBI" id="CHEBI:57945"/>
        <dbReference type="EC" id="7.1.1.2"/>
    </reaction>
</comment>
<evidence type="ECO:0000256" key="16">
    <source>
        <dbReference type="SAM" id="Phobius"/>
    </source>
</evidence>
<keyword evidence="17" id="KW-0732">Signal</keyword>
<name>A0A0A0VAJ2_9ODON</name>
<evidence type="ECO:0000256" key="11">
    <source>
        <dbReference type="ARBA" id="ARBA00023027"/>
    </source>
</evidence>
<protein>
    <recommendedName>
        <fullName evidence="4">NADH-ubiquinone oxidoreductase chain 6</fullName>
        <ecNumber evidence="3">7.1.1.2</ecNumber>
    </recommendedName>
    <alternativeName>
        <fullName evidence="14">NADH dehydrogenase subunit 6</fullName>
    </alternativeName>
</protein>
<evidence type="ECO:0000256" key="3">
    <source>
        <dbReference type="ARBA" id="ARBA00012944"/>
    </source>
</evidence>
<evidence type="ECO:0000256" key="1">
    <source>
        <dbReference type="ARBA" id="ARBA00004225"/>
    </source>
</evidence>
<keyword evidence="11" id="KW-0520">NAD</keyword>
<dbReference type="PANTHER" id="PTHR11435">
    <property type="entry name" value="NADH UBIQUINONE OXIDOREDUCTASE SUBUNIT ND6"/>
    <property type="match status" value="1"/>
</dbReference>